<dbReference type="Pfam" id="PF07715">
    <property type="entry name" value="Plug"/>
    <property type="match status" value="1"/>
</dbReference>
<dbReference type="InterPro" id="IPR010104">
    <property type="entry name" value="TonB_rcpt_bac"/>
</dbReference>
<name>A0ABZ0GK75_9GAMM</name>
<comment type="similarity">
    <text evidence="4">Belongs to the TonB-dependent receptor family.</text>
</comment>
<dbReference type="InterPro" id="IPR012910">
    <property type="entry name" value="Plug_dom"/>
</dbReference>
<dbReference type="RefSeq" id="WP_348395085.1">
    <property type="nucleotide sequence ID" value="NZ_CP136600.1"/>
</dbReference>
<keyword evidence="3" id="KW-0998">Cell outer membrane</keyword>
<dbReference type="SUPFAM" id="SSF56935">
    <property type="entry name" value="Porins"/>
    <property type="match status" value="1"/>
</dbReference>
<dbReference type="CDD" id="cd01347">
    <property type="entry name" value="ligand_gated_channel"/>
    <property type="match status" value="1"/>
</dbReference>
<keyword evidence="6" id="KW-0732">Signal</keyword>
<dbReference type="InterPro" id="IPR037066">
    <property type="entry name" value="Plug_dom_sf"/>
</dbReference>
<accession>A0ABZ0GK75</accession>
<dbReference type="PANTHER" id="PTHR40980:SF3">
    <property type="entry name" value="TONB-DEPENDENT RECEPTOR-LIKE BETA-BARREL DOMAIN-CONTAINING PROTEIN"/>
    <property type="match status" value="1"/>
</dbReference>
<evidence type="ECO:0000256" key="1">
    <source>
        <dbReference type="ARBA" id="ARBA00004442"/>
    </source>
</evidence>
<proteinExistence type="inferred from homology"/>
<gene>
    <name evidence="9" type="ORF">RI844_12925</name>
</gene>
<dbReference type="Gene3D" id="2.170.130.10">
    <property type="entry name" value="TonB-dependent receptor, plug domain"/>
    <property type="match status" value="1"/>
</dbReference>
<keyword evidence="9" id="KW-0675">Receptor</keyword>
<feature type="domain" description="TonB-dependent receptor plug" evidence="8">
    <location>
        <begin position="52"/>
        <end position="156"/>
    </location>
</feature>
<evidence type="ECO:0000256" key="5">
    <source>
        <dbReference type="SAM" id="MobiDB-lite"/>
    </source>
</evidence>
<evidence type="ECO:0000256" key="3">
    <source>
        <dbReference type="ARBA" id="ARBA00023237"/>
    </source>
</evidence>
<feature type="domain" description="TonB-dependent receptor-like beta-barrel" evidence="7">
    <location>
        <begin position="401"/>
        <end position="932"/>
    </location>
</feature>
<keyword evidence="4" id="KW-0798">TonB box</keyword>
<feature type="region of interest" description="Disordered" evidence="5">
    <location>
        <begin position="389"/>
        <end position="408"/>
    </location>
</feature>
<dbReference type="PANTHER" id="PTHR40980">
    <property type="entry name" value="PLUG DOMAIN-CONTAINING PROTEIN"/>
    <property type="match status" value="1"/>
</dbReference>
<evidence type="ECO:0000256" key="2">
    <source>
        <dbReference type="ARBA" id="ARBA00023136"/>
    </source>
</evidence>
<dbReference type="NCBIfam" id="TIGR01782">
    <property type="entry name" value="TonB-Xanth-Caul"/>
    <property type="match status" value="1"/>
</dbReference>
<organism evidence="9 10">
    <name type="scientific">Thalassotalea fonticola</name>
    <dbReference type="NCBI Taxonomy" id="3065649"/>
    <lineage>
        <taxon>Bacteria</taxon>
        <taxon>Pseudomonadati</taxon>
        <taxon>Pseudomonadota</taxon>
        <taxon>Gammaproteobacteria</taxon>
        <taxon>Alteromonadales</taxon>
        <taxon>Colwelliaceae</taxon>
        <taxon>Thalassotalea</taxon>
    </lineage>
</organism>
<feature type="compositionally biased region" description="Polar residues" evidence="5">
    <location>
        <begin position="392"/>
        <end position="406"/>
    </location>
</feature>
<evidence type="ECO:0000313" key="9">
    <source>
        <dbReference type="EMBL" id="WOH36271.1"/>
    </source>
</evidence>
<dbReference type="Gene3D" id="2.40.170.20">
    <property type="entry name" value="TonB-dependent receptor, beta-barrel domain"/>
    <property type="match status" value="1"/>
</dbReference>
<comment type="subcellular location">
    <subcellularLocation>
        <location evidence="1 4">Cell outer membrane</location>
    </subcellularLocation>
</comment>
<reference evidence="9 10" key="1">
    <citation type="submission" date="2023-09" db="EMBL/GenBank/DDBJ databases">
        <authorList>
            <person name="Qi X."/>
        </authorList>
    </citation>
    <scope>NUCLEOTIDE SEQUENCE [LARGE SCALE GENOMIC DNA]</scope>
    <source>
        <strain evidence="9 10">S1-1</strain>
    </source>
</reference>
<dbReference type="Pfam" id="PF00593">
    <property type="entry name" value="TonB_dep_Rec_b-barrel"/>
    <property type="match status" value="1"/>
</dbReference>
<evidence type="ECO:0000259" key="7">
    <source>
        <dbReference type="Pfam" id="PF00593"/>
    </source>
</evidence>
<keyword evidence="10" id="KW-1185">Reference proteome</keyword>
<feature type="chain" id="PRO_5045584618" evidence="6">
    <location>
        <begin position="24"/>
        <end position="965"/>
    </location>
</feature>
<dbReference type="InterPro" id="IPR000531">
    <property type="entry name" value="Beta-barrel_TonB"/>
</dbReference>
<evidence type="ECO:0000256" key="4">
    <source>
        <dbReference type="RuleBase" id="RU003357"/>
    </source>
</evidence>
<evidence type="ECO:0000313" key="10">
    <source>
        <dbReference type="Proteomes" id="UP001301442"/>
    </source>
</evidence>
<keyword evidence="2 4" id="KW-0472">Membrane</keyword>
<dbReference type="Proteomes" id="UP001301442">
    <property type="component" value="Chromosome"/>
</dbReference>
<feature type="signal peptide" evidence="6">
    <location>
        <begin position="1"/>
        <end position="23"/>
    </location>
</feature>
<evidence type="ECO:0000259" key="8">
    <source>
        <dbReference type="Pfam" id="PF07715"/>
    </source>
</evidence>
<dbReference type="InterPro" id="IPR036942">
    <property type="entry name" value="Beta-barrel_TonB_sf"/>
</dbReference>
<sequence length="965" mass="105592">MNFKTSSLAAAVFAAISSTPLMAEEALKDKEEVEVIEVTGIRGSLVNSLFDKRASDSIIDGVAAEDIGKFPDQNVAESLQRITGVTIDRGEGGEGQKISIRGFGSNFNNVLFNGRSMPTDDSSRGFSFDLVASELISGADVYKTLRADTIEGGLGGTVNVHTARPFDYDGFKGVASVKGVHDTLADSTTPFVSALISQNFDSDFGVLASFAYQQRDARMDQAGSTNFRESNVQLGGPDSDFTEDKFRRPQSAFQRYELSDRERIGGTLVGQWQAADNVLVTADVLYSNLTAEKEGHTLSRYFSNPQFNAEVDGNGTVTEFDRSVKPFVSPGVFQLYDNGKKLPIGQWNSAQYADQDRDSTTTMFGLNVAWDVSDNFVVNVDLHSSKAEARSKNNPNITVANPTQTPAHWEDTGDSFKWETNDANFYGDASQYHTNNVYLTSDDSDDEITEFRIDSEWQPEDLGLLTSVKAGVYYSDREKTKNRAETPWGDVVKGMYAGFYANVPESLFYKISPDGGFLSDHDDGGFVNNWLTFNPDDLFAYLISDEARANADHRGEQIMNNFANGDDTYANEAEAQAAADAAVALQLAKIDAGFAANPSGGKYGPYTPVHNAGKSWVVTEETIAAYIEANFAGDSWSGNFGLRYITTDTESVSAGEEFVGMEEIPGTGGYIEHTNTSDTIMASASYDKILPSVNLKFDLTEDVVARISYSESLTRPNLSQLISAQSISASAISDGQGGTEFNGTINGQNPELKPYTSSNVDIALEWYYSDDSYLGATYFSKNLTDWIVSSTQDVTLYDSISNVDREFQQTSPFNTESAEISGIEMAMLHNFDSGFGVQANYTLLDTSAASDETSTSNVNMNGLSETSYNLIGYYEQGPIQARIAYNWREGYTTCNSCSWGDPMKVDNYGQVDASVSYDISEQFTVFADVINLLDEDPYKYTVHKNRTISITDTGTRYSVGVRATF</sequence>
<dbReference type="EMBL" id="CP136600">
    <property type="protein sequence ID" value="WOH36271.1"/>
    <property type="molecule type" value="Genomic_DNA"/>
</dbReference>
<protein>
    <submittedName>
        <fullName evidence="9">TonB-dependent receptor</fullName>
    </submittedName>
</protein>
<evidence type="ECO:0000256" key="6">
    <source>
        <dbReference type="SAM" id="SignalP"/>
    </source>
</evidence>